<accession>A0AA36EEZ2</accession>
<organism evidence="2 3">
    <name type="scientific">Lactuca saligna</name>
    <name type="common">Willowleaf lettuce</name>
    <dbReference type="NCBI Taxonomy" id="75948"/>
    <lineage>
        <taxon>Eukaryota</taxon>
        <taxon>Viridiplantae</taxon>
        <taxon>Streptophyta</taxon>
        <taxon>Embryophyta</taxon>
        <taxon>Tracheophyta</taxon>
        <taxon>Spermatophyta</taxon>
        <taxon>Magnoliopsida</taxon>
        <taxon>eudicotyledons</taxon>
        <taxon>Gunneridae</taxon>
        <taxon>Pentapetalae</taxon>
        <taxon>asterids</taxon>
        <taxon>campanulids</taxon>
        <taxon>Asterales</taxon>
        <taxon>Asteraceae</taxon>
        <taxon>Cichorioideae</taxon>
        <taxon>Cichorieae</taxon>
        <taxon>Lactucinae</taxon>
        <taxon>Lactuca</taxon>
    </lineage>
</organism>
<evidence type="ECO:0000259" key="1">
    <source>
        <dbReference type="PROSITE" id="PS50213"/>
    </source>
</evidence>
<evidence type="ECO:0000313" key="3">
    <source>
        <dbReference type="Proteomes" id="UP001177003"/>
    </source>
</evidence>
<sequence length="105" mass="11126">MLEKGVVHLIDKVIDNVEFSSAIQGVCRECEALGFEKGKQLGGCSTISGQSKASNPGLVTRRTAEVDIALSSLVEMDFASLFGLGELNYDSFCQFCCRPGPGGSC</sequence>
<dbReference type="PROSITE" id="PS50213">
    <property type="entry name" value="FAS1"/>
    <property type="match status" value="1"/>
</dbReference>
<feature type="domain" description="FAS1" evidence="1">
    <location>
        <begin position="1"/>
        <end position="14"/>
    </location>
</feature>
<gene>
    <name evidence="2" type="ORF">LSALG_LOCUS32870</name>
</gene>
<dbReference type="InterPro" id="IPR000782">
    <property type="entry name" value="FAS1_domain"/>
</dbReference>
<dbReference type="EMBL" id="OX465083">
    <property type="protein sequence ID" value="CAI9293863.1"/>
    <property type="molecule type" value="Genomic_DNA"/>
</dbReference>
<dbReference type="Proteomes" id="UP001177003">
    <property type="component" value="Chromosome 7"/>
</dbReference>
<dbReference type="AlphaFoldDB" id="A0AA36EEZ2"/>
<proteinExistence type="predicted"/>
<protein>
    <recommendedName>
        <fullName evidence="1">FAS1 domain-containing protein</fullName>
    </recommendedName>
</protein>
<name>A0AA36EEZ2_LACSI</name>
<evidence type="ECO:0000313" key="2">
    <source>
        <dbReference type="EMBL" id="CAI9293863.1"/>
    </source>
</evidence>
<keyword evidence="3" id="KW-1185">Reference proteome</keyword>
<reference evidence="2" key="1">
    <citation type="submission" date="2023-04" db="EMBL/GenBank/DDBJ databases">
        <authorList>
            <person name="Vijverberg K."/>
            <person name="Xiong W."/>
            <person name="Schranz E."/>
        </authorList>
    </citation>
    <scope>NUCLEOTIDE SEQUENCE</scope>
</reference>